<gene>
    <name evidence="1" type="ORF">PXEA_LOCUS26705</name>
</gene>
<keyword evidence="2" id="KW-1185">Reference proteome</keyword>
<protein>
    <submittedName>
        <fullName evidence="1">Uncharacterized protein</fullName>
    </submittedName>
</protein>
<comment type="caution">
    <text evidence="1">The sequence shown here is derived from an EMBL/GenBank/DDBJ whole genome shotgun (WGS) entry which is preliminary data.</text>
</comment>
<dbReference type="AlphaFoldDB" id="A0A448XC12"/>
<evidence type="ECO:0000313" key="1">
    <source>
        <dbReference type="EMBL" id="VEL33265.1"/>
    </source>
</evidence>
<evidence type="ECO:0000313" key="2">
    <source>
        <dbReference type="Proteomes" id="UP000784294"/>
    </source>
</evidence>
<organism evidence="1 2">
    <name type="scientific">Protopolystoma xenopodis</name>
    <dbReference type="NCBI Taxonomy" id="117903"/>
    <lineage>
        <taxon>Eukaryota</taxon>
        <taxon>Metazoa</taxon>
        <taxon>Spiralia</taxon>
        <taxon>Lophotrochozoa</taxon>
        <taxon>Platyhelminthes</taxon>
        <taxon>Monogenea</taxon>
        <taxon>Polyopisthocotylea</taxon>
        <taxon>Polystomatidea</taxon>
        <taxon>Polystomatidae</taxon>
        <taxon>Protopolystoma</taxon>
    </lineage>
</organism>
<reference evidence="1" key="1">
    <citation type="submission" date="2018-11" db="EMBL/GenBank/DDBJ databases">
        <authorList>
            <consortium name="Pathogen Informatics"/>
        </authorList>
    </citation>
    <scope>NUCLEOTIDE SEQUENCE</scope>
</reference>
<proteinExistence type="predicted"/>
<sequence length="91" mass="10394">MSASELTLAFFVPSQVNTGHLLTLGRWHALAIVFRYTKRFLISRSTVSVFVDGQRTSQMDLRFPTMPEVGCRNRPFLDCPADFILSFEHTI</sequence>
<name>A0A448XC12_9PLAT</name>
<accession>A0A448XC12</accession>
<dbReference type="EMBL" id="CAAALY010245467">
    <property type="protein sequence ID" value="VEL33265.1"/>
    <property type="molecule type" value="Genomic_DNA"/>
</dbReference>
<dbReference type="OrthoDB" id="6281623at2759"/>
<dbReference type="Proteomes" id="UP000784294">
    <property type="component" value="Unassembled WGS sequence"/>
</dbReference>